<evidence type="ECO:0000313" key="3">
    <source>
        <dbReference type="EMBL" id="VFT84986.1"/>
    </source>
</evidence>
<evidence type="ECO:0000313" key="4">
    <source>
        <dbReference type="Proteomes" id="UP000332933"/>
    </source>
</evidence>
<dbReference type="Pfam" id="PF19270">
    <property type="entry name" value="FBO_C"/>
    <property type="match status" value="1"/>
</dbReference>
<reference evidence="2" key="2">
    <citation type="submission" date="2019-06" db="EMBL/GenBank/DDBJ databases">
        <title>Genomics analysis of Aphanomyces spp. identifies a new class of oomycete effector associated with host adaptation.</title>
        <authorList>
            <person name="Gaulin E."/>
        </authorList>
    </citation>
    <scope>NUCLEOTIDE SEQUENCE</scope>
    <source>
        <strain evidence="2">CBS 578.67</strain>
    </source>
</reference>
<dbReference type="Proteomes" id="UP000332933">
    <property type="component" value="Unassembled WGS sequence"/>
</dbReference>
<gene>
    <name evidence="3" type="primary">Aste57867_8097</name>
    <name evidence="2" type="ORF">As57867_008067</name>
    <name evidence="3" type="ORF">ASTE57867_8097</name>
</gene>
<evidence type="ECO:0000259" key="1">
    <source>
        <dbReference type="Pfam" id="PF19270"/>
    </source>
</evidence>
<feature type="domain" description="F-box protein Hrt3/FBXO9 C-terminal" evidence="1">
    <location>
        <begin position="155"/>
        <end position="268"/>
    </location>
</feature>
<evidence type="ECO:0000313" key="2">
    <source>
        <dbReference type="EMBL" id="KAF0701395.1"/>
    </source>
</evidence>
<accession>A0A485KJC2</accession>
<proteinExistence type="predicted"/>
<dbReference type="EMBL" id="VJMH01005091">
    <property type="protein sequence ID" value="KAF0701395.1"/>
    <property type="molecule type" value="Genomic_DNA"/>
</dbReference>
<keyword evidence="4" id="KW-1185">Reference proteome</keyword>
<dbReference type="OrthoDB" id="2117972at2759"/>
<dbReference type="InterPro" id="IPR045464">
    <property type="entry name" value="Hrt3/FBXO9_C"/>
</dbReference>
<sequence>MQSPIVFVRPTTNQPMRRHRRVTTLPLPTQPQALRAVPFPRATRARLEPTIGGAVTVKLACKAPEIPPEVRNAAVPLCCFPDNLLHLLLAYLDEDSIGFFGSAWRGFHAAAQDGALSSDSNMRRTCQVESIWAMMCDRIFSVQAGAGVVHLRRFKSWAHMWLARPRVKYQGLYTMRVSYTKEAEYQYSDVAKGTVLQATYYRYLSFKRDGTMLYAMTLHRPHEMPDILRQRRRHKEVFQGTYAFQKGLLVVDVSVAHTHVRFQFRMASQYEPTSFVASNGSMLHMCSRAHAPNTRLVLISHALFSPTDIHRRDPDYLDLSDQGDTQFDFTRDWSL</sequence>
<dbReference type="AlphaFoldDB" id="A0A485KJC2"/>
<name>A0A485KJC2_9STRA</name>
<protein>
    <submittedName>
        <fullName evidence="3">Aste57867_8097 protein</fullName>
    </submittedName>
</protein>
<reference evidence="3 4" key="1">
    <citation type="submission" date="2019-03" db="EMBL/GenBank/DDBJ databases">
        <authorList>
            <person name="Gaulin E."/>
            <person name="Dumas B."/>
        </authorList>
    </citation>
    <scope>NUCLEOTIDE SEQUENCE [LARGE SCALE GENOMIC DNA]</scope>
    <source>
        <strain evidence="3">CBS 568.67</strain>
    </source>
</reference>
<organism evidence="3 4">
    <name type="scientific">Aphanomyces stellatus</name>
    <dbReference type="NCBI Taxonomy" id="120398"/>
    <lineage>
        <taxon>Eukaryota</taxon>
        <taxon>Sar</taxon>
        <taxon>Stramenopiles</taxon>
        <taxon>Oomycota</taxon>
        <taxon>Saprolegniomycetes</taxon>
        <taxon>Saprolegniales</taxon>
        <taxon>Verrucalvaceae</taxon>
        <taxon>Aphanomyces</taxon>
    </lineage>
</organism>
<dbReference type="EMBL" id="CAADRA010005112">
    <property type="protein sequence ID" value="VFT84986.1"/>
    <property type="molecule type" value="Genomic_DNA"/>
</dbReference>